<proteinExistence type="predicted"/>
<sequence length="63" mass="7444">MSDDLYVERAFWRHARKGRMSPERRAYVERKIAEAQAAIDAYERSVSEHASPSIQRTYQKEQS</sequence>
<dbReference type="InParanoid" id="A0A7L4YJI6"/>
<accession>A0A7L4YJI6</accession>
<dbReference type="EMBL" id="CP047156">
    <property type="protein sequence ID" value="QHB99450.1"/>
    <property type="molecule type" value="Genomic_DNA"/>
</dbReference>
<evidence type="ECO:0000256" key="1">
    <source>
        <dbReference type="SAM" id="MobiDB-lite"/>
    </source>
</evidence>
<keyword evidence="3" id="KW-1185">Reference proteome</keyword>
<protein>
    <submittedName>
        <fullName evidence="2">Uncharacterized protein</fullName>
    </submittedName>
</protein>
<dbReference type="Proteomes" id="UP000463857">
    <property type="component" value="Chromosome"/>
</dbReference>
<organism evidence="2 3">
    <name type="scientific">Epidermidibacterium keratini</name>
    <dbReference type="NCBI Taxonomy" id="1891644"/>
    <lineage>
        <taxon>Bacteria</taxon>
        <taxon>Bacillati</taxon>
        <taxon>Actinomycetota</taxon>
        <taxon>Actinomycetes</taxon>
        <taxon>Sporichthyales</taxon>
        <taxon>Sporichthyaceae</taxon>
        <taxon>Epidermidibacterium</taxon>
    </lineage>
</organism>
<gene>
    <name evidence="2" type="ORF">EK0264_03580</name>
</gene>
<feature type="region of interest" description="Disordered" evidence="1">
    <location>
        <begin position="43"/>
        <end position="63"/>
    </location>
</feature>
<dbReference type="RefSeq" id="WP_159542997.1">
    <property type="nucleotide sequence ID" value="NZ_CP047156.1"/>
</dbReference>
<evidence type="ECO:0000313" key="2">
    <source>
        <dbReference type="EMBL" id="QHB99450.1"/>
    </source>
</evidence>
<dbReference type="AlphaFoldDB" id="A0A7L4YJI6"/>
<reference evidence="2 3" key="1">
    <citation type="journal article" date="2018" name="Int. J. Syst. Evol. Microbiol.">
        <title>Epidermidibacterium keratini gen. nov., sp. nov., a member of the family Sporichthyaceae, isolated from keratin epidermis.</title>
        <authorList>
            <person name="Lee D.G."/>
            <person name="Trujillo M.E."/>
            <person name="Kang S."/>
            <person name="Nam J.J."/>
            <person name="Kim Y.J."/>
        </authorList>
    </citation>
    <scope>NUCLEOTIDE SEQUENCE [LARGE SCALE GENOMIC DNA]</scope>
    <source>
        <strain evidence="2 3">EPI-7</strain>
    </source>
</reference>
<feature type="compositionally biased region" description="Polar residues" evidence="1">
    <location>
        <begin position="48"/>
        <end position="57"/>
    </location>
</feature>
<dbReference type="KEGG" id="eke:EK0264_03580"/>
<name>A0A7L4YJI6_9ACTN</name>
<evidence type="ECO:0000313" key="3">
    <source>
        <dbReference type="Proteomes" id="UP000463857"/>
    </source>
</evidence>